<feature type="region of interest" description="Disordered" evidence="11">
    <location>
        <begin position="1"/>
        <end position="42"/>
    </location>
</feature>
<feature type="transmembrane region" description="Helical" evidence="10">
    <location>
        <begin position="316"/>
        <end position="338"/>
    </location>
</feature>
<evidence type="ECO:0000256" key="7">
    <source>
        <dbReference type="ARBA" id="ARBA00022989"/>
    </source>
</evidence>
<feature type="transmembrane region" description="Helical" evidence="10">
    <location>
        <begin position="114"/>
        <end position="135"/>
    </location>
</feature>
<comment type="caution">
    <text evidence="13">The sequence shown here is derived from an EMBL/GenBank/DDBJ whole genome shotgun (WGS) entry which is preliminary data.</text>
</comment>
<comment type="similarity">
    <text evidence="2 10">Belongs to the Ca(2+):cation antiporter (CaCA) (TC 2.A.19) family.</text>
</comment>
<evidence type="ECO:0000256" key="10">
    <source>
        <dbReference type="RuleBase" id="RU365028"/>
    </source>
</evidence>
<evidence type="ECO:0000256" key="6">
    <source>
        <dbReference type="ARBA" id="ARBA00022837"/>
    </source>
</evidence>
<comment type="caution">
    <text evidence="10">Lacks conserved residue(s) required for the propagation of feature annotation.</text>
</comment>
<accession>A0A9P6G3Y9</accession>
<feature type="transmembrane region" description="Helical" evidence="10">
    <location>
        <begin position="223"/>
        <end position="241"/>
    </location>
</feature>
<proteinExistence type="inferred from homology"/>
<dbReference type="PANTHER" id="PTHR31503:SF14">
    <property type="entry name" value="VACUOLAR CALCIUM ION TRANSPORTER"/>
    <property type="match status" value="1"/>
</dbReference>
<keyword evidence="3 10" id="KW-0813">Transport</keyword>
<dbReference type="GO" id="GO:0015369">
    <property type="term" value="F:calcium:proton antiporter activity"/>
    <property type="evidence" value="ECO:0007669"/>
    <property type="project" value="UniProtKB-UniRule"/>
</dbReference>
<keyword evidence="6 10" id="KW-0106">Calcium</keyword>
<comment type="subcellular location">
    <subcellularLocation>
        <location evidence="1">Endomembrane system</location>
        <topology evidence="1">Multi-pass membrane protein</topology>
    </subcellularLocation>
    <subcellularLocation>
        <location evidence="10">Vacuole membrane</location>
    </subcellularLocation>
</comment>
<dbReference type="Pfam" id="PF01699">
    <property type="entry name" value="Na_Ca_ex"/>
    <property type="match status" value="2"/>
</dbReference>
<feature type="transmembrane region" description="Helical" evidence="10">
    <location>
        <begin position="182"/>
        <end position="202"/>
    </location>
</feature>
<evidence type="ECO:0000256" key="11">
    <source>
        <dbReference type="SAM" id="MobiDB-lite"/>
    </source>
</evidence>
<keyword evidence="7 10" id="KW-1133">Transmembrane helix</keyword>
<dbReference type="AlphaFoldDB" id="A0A9P6G3Y9"/>
<keyword evidence="8 10" id="KW-0406">Ion transport</keyword>
<dbReference type="EMBL" id="WJXW01000021">
    <property type="protein sequence ID" value="KAF9728352.1"/>
    <property type="molecule type" value="Genomic_DNA"/>
</dbReference>
<feature type="compositionally biased region" description="Gly residues" evidence="11">
    <location>
        <begin position="470"/>
        <end position="481"/>
    </location>
</feature>
<feature type="transmembrane region" description="Helical" evidence="10">
    <location>
        <begin position="380"/>
        <end position="405"/>
    </location>
</feature>
<keyword evidence="5 10" id="KW-0812">Transmembrane</keyword>
<evidence type="ECO:0000256" key="2">
    <source>
        <dbReference type="ARBA" id="ARBA00008170"/>
    </source>
</evidence>
<evidence type="ECO:0000256" key="8">
    <source>
        <dbReference type="ARBA" id="ARBA00023065"/>
    </source>
</evidence>
<feature type="transmembrane region" description="Helical" evidence="10">
    <location>
        <begin position="261"/>
        <end position="279"/>
    </location>
</feature>
<keyword evidence="10" id="KW-0050">Antiport</keyword>
<feature type="region of interest" description="Disordered" evidence="11">
    <location>
        <begin position="468"/>
        <end position="489"/>
    </location>
</feature>
<keyword evidence="4 10" id="KW-0109">Calcium transport</keyword>
<reference evidence="13" key="1">
    <citation type="journal article" date="2020" name="Mol. Plant Microbe Interact.">
        <title>Genome Sequence of the Biocontrol Agent Coniothyrium minitans strain Conio (IMI 134523).</title>
        <authorList>
            <person name="Patel D."/>
            <person name="Shittu T.A."/>
            <person name="Baroncelli R."/>
            <person name="Muthumeenakshi S."/>
            <person name="Osborne T.H."/>
            <person name="Janganan T.K."/>
            <person name="Sreenivasaprasad S."/>
        </authorList>
    </citation>
    <scope>NUCLEOTIDE SEQUENCE</scope>
    <source>
        <strain evidence="13">Conio</strain>
    </source>
</reference>
<feature type="transmembrane region" description="Helical" evidence="10">
    <location>
        <begin position="417"/>
        <end position="434"/>
    </location>
</feature>
<keyword evidence="9 10" id="KW-0472">Membrane</keyword>
<dbReference type="GO" id="GO:0012505">
    <property type="term" value="C:endomembrane system"/>
    <property type="evidence" value="ECO:0007669"/>
    <property type="project" value="UniProtKB-SubCell"/>
</dbReference>
<evidence type="ECO:0000313" key="14">
    <source>
        <dbReference type="Proteomes" id="UP000756921"/>
    </source>
</evidence>
<evidence type="ECO:0000259" key="12">
    <source>
        <dbReference type="Pfam" id="PF01699"/>
    </source>
</evidence>
<gene>
    <name evidence="13" type="ORF">PMIN01_13633</name>
</gene>
<dbReference type="Proteomes" id="UP000756921">
    <property type="component" value="Unassembled WGS sequence"/>
</dbReference>
<evidence type="ECO:0000256" key="4">
    <source>
        <dbReference type="ARBA" id="ARBA00022568"/>
    </source>
</evidence>
<organism evidence="13 14">
    <name type="scientific">Paraphaeosphaeria minitans</name>
    <dbReference type="NCBI Taxonomy" id="565426"/>
    <lineage>
        <taxon>Eukaryota</taxon>
        <taxon>Fungi</taxon>
        <taxon>Dikarya</taxon>
        <taxon>Ascomycota</taxon>
        <taxon>Pezizomycotina</taxon>
        <taxon>Dothideomycetes</taxon>
        <taxon>Pleosporomycetidae</taxon>
        <taxon>Pleosporales</taxon>
        <taxon>Massarineae</taxon>
        <taxon>Didymosphaeriaceae</taxon>
        <taxon>Paraphaeosphaeria</taxon>
    </lineage>
</organism>
<feature type="transmembrane region" description="Helical" evidence="10">
    <location>
        <begin position="85"/>
        <end position="108"/>
    </location>
</feature>
<dbReference type="OrthoDB" id="1699231at2759"/>
<evidence type="ECO:0000256" key="5">
    <source>
        <dbReference type="ARBA" id="ARBA00022692"/>
    </source>
</evidence>
<dbReference type="InterPro" id="IPR044880">
    <property type="entry name" value="NCX_ion-bd_dom_sf"/>
</dbReference>
<evidence type="ECO:0000256" key="3">
    <source>
        <dbReference type="ARBA" id="ARBA00022448"/>
    </source>
</evidence>
<sequence>MPNSYPPRSHAMPSSRRSPSSREYAQEPKSEVSHGNGNVHRHRMHLPRFNHNGHEVTKGIEPEGESGRTGFHPLKFLKISYKSNSVISSWVNILWPMVPVAIALHFALPNTKGAHLAIFITNFIAMVPAANTVGFCGSELARKLPKVLGVIIETTLGSIVEIVLFMVLLVTGREQNVPVIRAAILGSILANMLLCLGFCFVAGGLKGGQQSFHEAISEAGSGLMLVAAMGLVLPTVYYNALNGRTDLELGVNEISNEMLKISRATAIILLAAYFVYLLFQLKSHDNLFHEIYERDELIDKDRHEELAKPKLTLTECIVGLFISLTCVSMIAVFLVIEIPHMVEERHISDSFMGLILVPVVEKAAEHLLAIDEAWDGQMNLALAHVLGASIQTALLNTPLVIIVGWGLNIGMNMQFEVFDAVSLVLAVLVVGSFLRDRKSNYMEGSLLIFVYVIIAIAAFYYPDPPHHGGGESSGAESGGETGSHERRFF</sequence>
<feature type="domain" description="Sodium/calcium exchanger membrane region" evidence="12">
    <location>
        <begin position="317"/>
        <end position="459"/>
    </location>
</feature>
<dbReference type="InterPro" id="IPR004837">
    <property type="entry name" value="NaCa_Exmemb"/>
</dbReference>
<name>A0A9P6G3Y9_9PLEO</name>
<dbReference type="NCBIfam" id="TIGR00378">
    <property type="entry name" value="cax"/>
    <property type="match status" value="1"/>
</dbReference>
<dbReference type="Gene3D" id="1.20.1420.30">
    <property type="entry name" value="NCX, central ion-binding region"/>
    <property type="match status" value="2"/>
</dbReference>
<evidence type="ECO:0000313" key="13">
    <source>
        <dbReference type="EMBL" id="KAF9728352.1"/>
    </source>
</evidence>
<protein>
    <recommendedName>
        <fullName evidence="10">Vacuolar calcium ion transporter</fullName>
    </recommendedName>
</protein>
<dbReference type="InterPro" id="IPR004798">
    <property type="entry name" value="CAX-like"/>
</dbReference>
<dbReference type="InterPro" id="IPR004713">
    <property type="entry name" value="CaH_exchang"/>
</dbReference>
<feature type="domain" description="Sodium/calcium exchanger membrane region" evidence="12">
    <location>
        <begin position="116"/>
        <end position="281"/>
    </location>
</feature>
<keyword evidence="10" id="KW-0926">Vacuole</keyword>
<dbReference type="PANTHER" id="PTHR31503">
    <property type="entry name" value="VACUOLAR CALCIUM ION TRANSPORTER"/>
    <property type="match status" value="1"/>
</dbReference>
<evidence type="ECO:0000256" key="9">
    <source>
        <dbReference type="ARBA" id="ARBA00023136"/>
    </source>
</evidence>
<comment type="function">
    <text evidence="10">Has a role in promoting intracellular calcium ion sequestration via the exchange of calcium ions for hydrogen ions across the vacuolar membrane. Involved also in manganese ion homeostasis via its uptake into the vacuole.</text>
</comment>
<dbReference type="GO" id="GO:0006874">
    <property type="term" value="P:intracellular calcium ion homeostasis"/>
    <property type="evidence" value="ECO:0007669"/>
    <property type="project" value="TreeGrafter"/>
</dbReference>
<feature type="transmembrane region" description="Helical" evidence="10">
    <location>
        <begin position="446"/>
        <end position="462"/>
    </location>
</feature>
<feature type="compositionally biased region" description="Low complexity" evidence="11">
    <location>
        <begin position="1"/>
        <end position="22"/>
    </location>
</feature>
<evidence type="ECO:0000256" key="1">
    <source>
        <dbReference type="ARBA" id="ARBA00004127"/>
    </source>
</evidence>
<feature type="transmembrane region" description="Helical" evidence="10">
    <location>
        <begin position="147"/>
        <end position="170"/>
    </location>
</feature>
<keyword evidence="14" id="KW-1185">Reference proteome</keyword>
<dbReference type="GO" id="GO:0000329">
    <property type="term" value="C:fungal-type vacuole membrane"/>
    <property type="evidence" value="ECO:0007669"/>
    <property type="project" value="TreeGrafter"/>
</dbReference>